<gene>
    <name evidence="1" type="ORF">IEO70_07310</name>
</gene>
<evidence type="ECO:0000313" key="1">
    <source>
        <dbReference type="EMBL" id="MBD3108173.1"/>
    </source>
</evidence>
<accession>A0A927HC89</accession>
<reference evidence="1" key="1">
    <citation type="submission" date="2020-09" db="EMBL/GenBank/DDBJ databases">
        <title>Bacillus faecalis sp. nov., a moderately halophilic bacterium isolated from cow faeces.</title>
        <authorList>
            <person name="Jiang L."/>
            <person name="Lee J."/>
        </authorList>
    </citation>
    <scope>NUCLEOTIDE SEQUENCE</scope>
    <source>
        <strain evidence="1">AGMB 02131</strain>
    </source>
</reference>
<evidence type="ECO:0000313" key="2">
    <source>
        <dbReference type="Proteomes" id="UP000602076"/>
    </source>
</evidence>
<comment type="caution">
    <text evidence="1">The sequence shown here is derived from an EMBL/GenBank/DDBJ whole genome shotgun (WGS) entry which is preliminary data.</text>
</comment>
<proteinExistence type="predicted"/>
<sequence length="650" mass="76208">MAKQKRLVTKKDEIVAVTTPITNEEIKERNKQYSLLAPKRFATKFNELLFKPVEFQWNSISKEIQINHCTNPYCASFGMKQEKFPVKGKPSRYKLNGTGESKTIKCNPNLVLPTRGMSLGCYTRAFSNWSLAEEISRLVHLETIKEIEPQYIFHKEGCAFEDFTPFNEPNSFYKQGKSKVGAQRWQCKSCKKKTNIMPNTKQSIVYNQQRNDIVPTFAKLLLNKTPVSRTCEVLGIGRGTYYQKLEWLYRRCLEFLERYETKPLSQLSFKEVWLNTDKMTYLLNNIRRKGMGGKKYDSVEDTQFPTNVVITAEVFSRYVLRSDIAYDWDASIEEIALDTFLLKEDHLNEFAKRHARLRFSHFPQPPSDNDTQTEEEYRSELLKVERRDKYIEGLHVNSTYTTMAHYWLIKQLLNSSEWRFVTDRDSSLMTACYRIFSREFQLSDAHHFVSQIDKTKTRKQAYEEFKLAQQDLYDWGIRNGHSTRSLKKLAFLYLEDAFQRHQFHEEIHTASYSYKQYANNPIEHPLATPDRGFREVDCTTDLSSLEPSEIAHLMLNVNDNAANAFIQNIRRRLSILERPLMTARGDGKSYIYSNFNPKYAQMALTILRTYYNFCIPFTTKEGAKKIVKTPAQRLGITDKVFNLKDIIYLR</sequence>
<dbReference type="Proteomes" id="UP000602076">
    <property type="component" value="Unassembled WGS sequence"/>
</dbReference>
<organism evidence="1 2">
    <name type="scientific">Peribacillus faecalis</name>
    <dbReference type="NCBI Taxonomy" id="2772559"/>
    <lineage>
        <taxon>Bacteria</taxon>
        <taxon>Bacillati</taxon>
        <taxon>Bacillota</taxon>
        <taxon>Bacilli</taxon>
        <taxon>Bacillales</taxon>
        <taxon>Bacillaceae</taxon>
        <taxon>Peribacillus</taxon>
    </lineage>
</organism>
<dbReference type="AlphaFoldDB" id="A0A927HC89"/>
<dbReference type="RefSeq" id="WP_190997754.1">
    <property type="nucleotide sequence ID" value="NZ_JACXSI010000014.1"/>
</dbReference>
<protein>
    <submittedName>
        <fullName evidence="1">IS1 family transposase</fullName>
    </submittedName>
</protein>
<name>A0A927HC89_9BACI</name>
<keyword evidence="2" id="KW-1185">Reference proteome</keyword>
<dbReference type="EMBL" id="JACXSI010000014">
    <property type="protein sequence ID" value="MBD3108173.1"/>
    <property type="molecule type" value="Genomic_DNA"/>
</dbReference>